<dbReference type="PANTHER" id="PTHR12276">
    <property type="entry name" value="EPSIN/ENT-RELATED"/>
    <property type="match status" value="1"/>
</dbReference>
<feature type="region of interest" description="Disordered" evidence="1">
    <location>
        <begin position="208"/>
        <end position="283"/>
    </location>
</feature>
<dbReference type="GO" id="GO:0180020">
    <property type="term" value="F:membrane bending activity"/>
    <property type="evidence" value="ECO:0007669"/>
    <property type="project" value="UniProtKB-ARBA"/>
</dbReference>
<dbReference type="SUPFAM" id="SSF48464">
    <property type="entry name" value="ENTH/VHS domain"/>
    <property type="match status" value="1"/>
</dbReference>
<dbReference type="STRING" id="402676.B6K1R5"/>
<dbReference type="Proteomes" id="UP000001744">
    <property type="component" value="Unassembled WGS sequence"/>
</dbReference>
<dbReference type="OrthoDB" id="4033880at2759"/>
<evidence type="ECO:0000313" key="5">
    <source>
        <dbReference type="Proteomes" id="UP000001744"/>
    </source>
</evidence>
<dbReference type="GO" id="GO:0042147">
    <property type="term" value="P:retrograde transport, endosome to Golgi"/>
    <property type="evidence" value="ECO:0007669"/>
    <property type="project" value="EnsemblFungi"/>
</dbReference>
<dbReference type="OMA" id="CIYARFM"/>
<feature type="region of interest" description="Disordered" evidence="1">
    <location>
        <begin position="350"/>
        <end position="369"/>
    </location>
</feature>
<dbReference type="Gene3D" id="1.25.40.90">
    <property type="match status" value="1"/>
</dbReference>
<evidence type="ECO:0000313" key="4">
    <source>
        <dbReference type="JaponicusDB" id="SJAG_02177"/>
    </source>
</evidence>
<dbReference type="JaponicusDB" id="SJAG_02177">
    <property type="gene designation" value="ent3"/>
</dbReference>
<dbReference type="FunFam" id="1.25.40.90:FF:000006">
    <property type="entry name" value="Clathrin interactor 1"/>
    <property type="match status" value="1"/>
</dbReference>
<gene>
    <name evidence="4" type="primary">ent3</name>
    <name evidence="3" type="ORF">SJAG_02177</name>
</gene>
<dbReference type="GeneID" id="7052105"/>
<dbReference type="PANTHER" id="PTHR12276:SF45">
    <property type="entry name" value="CLATHRIN INTERACTOR 1"/>
    <property type="match status" value="1"/>
</dbReference>
<dbReference type="RefSeq" id="XP_002173389.1">
    <property type="nucleotide sequence ID" value="XM_002173353.2"/>
</dbReference>
<feature type="domain" description="ENTH" evidence="2">
    <location>
        <begin position="25"/>
        <end position="158"/>
    </location>
</feature>
<dbReference type="GO" id="GO:0005543">
    <property type="term" value="F:phospholipid binding"/>
    <property type="evidence" value="ECO:0000318"/>
    <property type="project" value="GO_Central"/>
</dbReference>
<organism evidence="3 5">
    <name type="scientific">Schizosaccharomyces japonicus (strain yFS275 / FY16936)</name>
    <name type="common">Fission yeast</name>
    <dbReference type="NCBI Taxonomy" id="402676"/>
    <lineage>
        <taxon>Eukaryota</taxon>
        <taxon>Fungi</taxon>
        <taxon>Dikarya</taxon>
        <taxon>Ascomycota</taxon>
        <taxon>Taphrinomycotina</taxon>
        <taxon>Schizosaccharomycetes</taxon>
        <taxon>Schizosaccharomycetales</taxon>
        <taxon>Schizosaccharomycetaceae</taxon>
        <taxon>Schizosaccharomyces</taxon>
    </lineage>
</organism>
<dbReference type="EMBL" id="KE651166">
    <property type="protein sequence ID" value="EEB07096.1"/>
    <property type="molecule type" value="Genomic_DNA"/>
</dbReference>
<dbReference type="GO" id="GO:0006897">
    <property type="term" value="P:endocytosis"/>
    <property type="evidence" value="ECO:0000318"/>
    <property type="project" value="GO_Central"/>
</dbReference>
<evidence type="ECO:0000259" key="2">
    <source>
        <dbReference type="PROSITE" id="PS50942"/>
    </source>
</evidence>
<dbReference type="InterPro" id="IPR008942">
    <property type="entry name" value="ENTH_VHS"/>
</dbReference>
<reference evidence="3 5" key="1">
    <citation type="journal article" date="2011" name="Science">
        <title>Comparative functional genomics of the fission yeasts.</title>
        <authorList>
            <person name="Rhind N."/>
            <person name="Chen Z."/>
            <person name="Yassour M."/>
            <person name="Thompson D.A."/>
            <person name="Haas B.J."/>
            <person name="Habib N."/>
            <person name="Wapinski I."/>
            <person name="Roy S."/>
            <person name="Lin M.F."/>
            <person name="Heiman D.I."/>
            <person name="Young S.K."/>
            <person name="Furuya K."/>
            <person name="Guo Y."/>
            <person name="Pidoux A."/>
            <person name="Chen H.M."/>
            <person name="Robbertse B."/>
            <person name="Goldberg J.M."/>
            <person name="Aoki K."/>
            <person name="Bayne E.H."/>
            <person name="Berlin A.M."/>
            <person name="Desjardins C.A."/>
            <person name="Dobbs E."/>
            <person name="Dukaj L."/>
            <person name="Fan L."/>
            <person name="FitzGerald M.G."/>
            <person name="French C."/>
            <person name="Gujja S."/>
            <person name="Hansen K."/>
            <person name="Keifenheim D."/>
            <person name="Levin J.Z."/>
            <person name="Mosher R.A."/>
            <person name="Mueller C.A."/>
            <person name="Pfiffner J."/>
            <person name="Priest M."/>
            <person name="Russ C."/>
            <person name="Smialowska A."/>
            <person name="Swoboda P."/>
            <person name="Sykes S.M."/>
            <person name="Vaughn M."/>
            <person name="Vengrova S."/>
            <person name="Yoder R."/>
            <person name="Zeng Q."/>
            <person name="Allshire R."/>
            <person name="Baulcombe D."/>
            <person name="Birren B.W."/>
            <person name="Brown W."/>
            <person name="Ekwall K."/>
            <person name="Kellis M."/>
            <person name="Leatherwood J."/>
            <person name="Levin H."/>
            <person name="Margalit H."/>
            <person name="Martienssen R."/>
            <person name="Nieduszynski C.A."/>
            <person name="Spatafora J.W."/>
            <person name="Friedman N."/>
            <person name="Dalgaard J.Z."/>
            <person name="Baumann P."/>
            <person name="Niki H."/>
            <person name="Regev A."/>
            <person name="Nusbaum C."/>
        </authorList>
    </citation>
    <scope>NUCLEOTIDE SEQUENCE [LARGE SCALE GENOMIC DNA]</scope>
    <source>
        <strain evidence="5">yFS275 / FY16936</strain>
    </source>
</reference>
<protein>
    <submittedName>
        <fullName evidence="3">ENTH/VHS domain-containing protein Ent3</fullName>
    </submittedName>
</protein>
<proteinExistence type="predicted"/>
<evidence type="ECO:0000313" key="3">
    <source>
        <dbReference type="EMBL" id="EEB07096.1"/>
    </source>
</evidence>
<accession>B6K1R5</accession>
<dbReference type="InterPro" id="IPR013809">
    <property type="entry name" value="ENTH"/>
</dbReference>
<dbReference type="GO" id="GO:0005886">
    <property type="term" value="C:plasma membrane"/>
    <property type="evidence" value="ECO:0000318"/>
    <property type="project" value="GO_Central"/>
</dbReference>
<dbReference type="PROSITE" id="PS50942">
    <property type="entry name" value="ENTH"/>
    <property type="match status" value="1"/>
</dbReference>
<dbReference type="GO" id="GO:0030125">
    <property type="term" value="C:clathrin vesicle coat"/>
    <property type="evidence" value="ECO:0000318"/>
    <property type="project" value="GO_Central"/>
</dbReference>
<dbReference type="SMART" id="SM00273">
    <property type="entry name" value="ENTH"/>
    <property type="match status" value="1"/>
</dbReference>
<name>B6K1R5_SCHJY</name>
<feature type="region of interest" description="Disordered" evidence="1">
    <location>
        <begin position="417"/>
        <end position="456"/>
    </location>
</feature>
<sequence length="456" mass="50193">MEELQSTFKSLNLYDIKAAVRKAQNIVMNYTSMEAKVREATNNEPWGASSSLMQTIAQGTFNYTQLNEIMGMIYRRFTEKTAEEWRQIYKALQLLEYLIKHGSERVIDDARAHIATIKMLRNFHYIDHKQQDQGLNVRNRAKEVIELLNDNDRLRKERKKARLNKDKFIGVSNHGETFVPSIHGRHSSRTRMMGFGSSSFGSSGTSRIYGDGGGFSESGSTYHDTVDDARSEYSEDETPAPSRAKSRQHSRHTSIARRYASAPNKRSTETSSSTKSTPAQAPQSAMIDLVSLDDTPTVNSFAPFKSATTTTNTADAFDDDGFGEFQSSTVAAADEDEFDDFQSAPIANTQPASSFSTTMPAFSQPSSTAQTPAMNLLSATFTSPSANTMTTTTFNSKPATTTKTSSSVDAFSNLWSSAKKSNPINNNAKTPSTPVINTSTQSNAPPSNSHMTDLLL</sequence>
<dbReference type="CDD" id="cd16992">
    <property type="entry name" value="ENTH_Ent3"/>
    <property type="match status" value="1"/>
</dbReference>
<dbReference type="GO" id="GO:0005768">
    <property type="term" value="C:endosome"/>
    <property type="evidence" value="ECO:0000318"/>
    <property type="project" value="GO_Central"/>
</dbReference>
<dbReference type="GO" id="GO:0006895">
    <property type="term" value="P:Golgi to endosome transport"/>
    <property type="evidence" value="ECO:0000318"/>
    <property type="project" value="GO_Central"/>
</dbReference>
<dbReference type="VEuPathDB" id="FungiDB:SJAG_02177"/>
<dbReference type="eggNOG" id="KOG2056">
    <property type="taxonomic scope" value="Eukaryota"/>
</dbReference>
<keyword evidence="5" id="KW-1185">Reference proteome</keyword>
<feature type="compositionally biased region" description="Basic and acidic residues" evidence="1">
    <location>
        <begin position="224"/>
        <end position="233"/>
    </location>
</feature>
<feature type="compositionally biased region" description="Basic residues" evidence="1">
    <location>
        <begin position="244"/>
        <end position="255"/>
    </location>
</feature>
<dbReference type="HOGENOM" id="CLU_040577_0_0_1"/>
<dbReference type="Pfam" id="PF01417">
    <property type="entry name" value="ENTH"/>
    <property type="match status" value="1"/>
</dbReference>
<dbReference type="GO" id="GO:0005829">
    <property type="term" value="C:cytosol"/>
    <property type="evidence" value="ECO:0007669"/>
    <property type="project" value="GOC"/>
</dbReference>
<dbReference type="AlphaFoldDB" id="B6K1R5"/>
<dbReference type="GO" id="GO:0030276">
    <property type="term" value="F:clathrin binding"/>
    <property type="evidence" value="ECO:0000318"/>
    <property type="project" value="GO_Central"/>
</dbReference>
<evidence type="ECO:0000256" key="1">
    <source>
        <dbReference type="SAM" id="MobiDB-lite"/>
    </source>
</evidence>